<feature type="chain" id="PRO_5038142396" description="Peptidoglycan-binding protein LysM" evidence="1">
    <location>
        <begin position="25"/>
        <end position="187"/>
    </location>
</feature>
<dbReference type="AlphaFoldDB" id="A0A953HTK8"/>
<protein>
    <recommendedName>
        <fullName evidence="4">Peptidoglycan-binding protein LysM</fullName>
    </recommendedName>
</protein>
<evidence type="ECO:0000256" key="1">
    <source>
        <dbReference type="SAM" id="SignalP"/>
    </source>
</evidence>
<accession>A0A953HTK8</accession>
<gene>
    <name evidence="2" type="ORF">KUV50_07565</name>
</gene>
<feature type="signal peptide" evidence="1">
    <location>
        <begin position="1"/>
        <end position="24"/>
    </location>
</feature>
<dbReference type="RefSeq" id="WP_222579519.1">
    <property type="nucleotide sequence ID" value="NZ_JAHVHU010000007.1"/>
</dbReference>
<sequence length="187" mass="19559">MKKWILLSVLALAAIAFTTNQAVAQNASAQRTSATTQVNINLSDVISIDRGSVADGSTVEFNYNTAADYNSTKKVNVPNSLIVTSTKNFDIVVKAKNAHFKKGGDHIPVDVLTIKPVSGGTTTMTGTPSDVVLSPAKQKLISGAALGSSLVLELEYVIPQAKSSSSDILGKPAGTYTQKVTYTATAL</sequence>
<name>A0A953HTK8_9BACT</name>
<evidence type="ECO:0000313" key="2">
    <source>
        <dbReference type="EMBL" id="MBY5957981.1"/>
    </source>
</evidence>
<proteinExistence type="predicted"/>
<organism evidence="2 3">
    <name type="scientific">Membranihabitans marinus</name>
    <dbReference type="NCBI Taxonomy" id="1227546"/>
    <lineage>
        <taxon>Bacteria</taxon>
        <taxon>Pseudomonadati</taxon>
        <taxon>Bacteroidota</taxon>
        <taxon>Saprospiria</taxon>
        <taxon>Saprospirales</taxon>
        <taxon>Saprospiraceae</taxon>
        <taxon>Membranihabitans</taxon>
    </lineage>
</organism>
<dbReference type="Proteomes" id="UP000753961">
    <property type="component" value="Unassembled WGS sequence"/>
</dbReference>
<dbReference type="EMBL" id="JAHVHU010000007">
    <property type="protein sequence ID" value="MBY5957981.1"/>
    <property type="molecule type" value="Genomic_DNA"/>
</dbReference>
<reference evidence="2" key="1">
    <citation type="submission" date="2021-06" db="EMBL/GenBank/DDBJ databases">
        <title>44 bacteria genomes isolated from Dapeng, Shenzhen.</title>
        <authorList>
            <person name="Zheng W."/>
            <person name="Yu S."/>
            <person name="Huang Y."/>
        </authorList>
    </citation>
    <scope>NUCLEOTIDE SEQUENCE</scope>
    <source>
        <strain evidence="2">DP5N28-2</strain>
    </source>
</reference>
<keyword evidence="3" id="KW-1185">Reference proteome</keyword>
<evidence type="ECO:0000313" key="3">
    <source>
        <dbReference type="Proteomes" id="UP000753961"/>
    </source>
</evidence>
<comment type="caution">
    <text evidence="2">The sequence shown here is derived from an EMBL/GenBank/DDBJ whole genome shotgun (WGS) entry which is preliminary data.</text>
</comment>
<evidence type="ECO:0008006" key="4">
    <source>
        <dbReference type="Google" id="ProtNLM"/>
    </source>
</evidence>
<keyword evidence="1" id="KW-0732">Signal</keyword>